<dbReference type="GO" id="GO:0006298">
    <property type="term" value="P:mismatch repair"/>
    <property type="evidence" value="ECO:0007669"/>
    <property type="project" value="InterPro"/>
</dbReference>
<dbReference type="Pfam" id="PF13589">
    <property type="entry name" value="HATPase_c_3"/>
    <property type="match status" value="1"/>
</dbReference>
<proteinExistence type="inferred from homology"/>
<dbReference type="InterPro" id="IPR002099">
    <property type="entry name" value="MutL/Mlh/PMS"/>
</dbReference>
<comment type="caution">
    <text evidence="2">The sequence shown here is derived from an EMBL/GenBank/DDBJ whole genome shotgun (WGS) entry which is preliminary data.</text>
</comment>
<dbReference type="AlphaFoldDB" id="A0AAN9BQF3"/>
<evidence type="ECO:0000256" key="1">
    <source>
        <dbReference type="ARBA" id="ARBA00006082"/>
    </source>
</evidence>
<gene>
    <name evidence="2" type="ORF">V1264_013815</name>
</gene>
<dbReference type="SUPFAM" id="SSF55874">
    <property type="entry name" value="ATPase domain of HSP90 chaperone/DNA topoisomerase II/histidine kinase"/>
    <property type="match status" value="1"/>
</dbReference>
<dbReference type="PROSITE" id="PS00058">
    <property type="entry name" value="DNA_MISMATCH_REPAIR_1"/>
    <property type="match status" value="1"/>
</dbReference>
<dbReference type="InterPro" id="IPR014762">
    <property type="entry name" value="DNA_mismatch_repair_CS"/>
</dbReference>
<evidence type="ECO:0000313" key="3">
    <source>
        <dbReference type="Proteomes" id="UP001374579"/>
    </source>
</evidence>
<evidence type="ECO:0000313" key="2">
    <source>
        <dbReference type="EMBL" id="KAK7109837.1"/>
    </source>
</evidence>
<accession>A0AAN9BQF3</accession>
<evidence type="ECO:0008006" key="4">
    <source>
        <dbReference type="Google" id="ProtNLM"/>
    </source>
</evidence>
<dbReference type="PANTHER" id="PTHR10073">
    <property type="entry name" value="DNA MISMATCH REPAIR PROTEIN MLH, PMS, MUTL"/>
    <property type="match status" value="1"/>
</dbReference>
<dbReference type="InterPro" id="IPR038973">
    <property type="entry name" value="MutL/Mlh/Pms-like"/>
</dbReference>
<dbReference type="GO" id="GO:0032389">
    <property type="term" value="C:MutLalpha complex"/>
    <property type="evidence" value="ECO:0007669"/>
    <property type="project" value="TreeGrafter"/>
</dbReference>
<dbReference type="FunFam" id="3.30.565.10:FF:000034">
    <property type="entry name" value="DNA mismatch repair protein mlh1, putative"/>
    <property type="match status" value="1"/>
</dbReference>
<keyword evidence="3" id="KW-1185">Reference proteome</keyword>
<dbReference type="Gene3D" id="3.30.565.10">
    <property type="entry name" value="Histidine kinase-like ATPase, C-terminal domain"/>
    <property type="match status" value="1"/>
</dbReference>
<comment type="similarity">
    <text evidence="1">Belongs to the DNA mismatch repair MutL/HexB family.</text>
</comment>
<dbReference type="GO" id="GO:0030983">
    <property type="term" value="F:mismatched DNA binding"/>
    <property type="evidence" value="ECO:0007669"/>
    <property type="project" value="InterPro"/>
</dbReference>
<dbReference type="GO" id="GO:0016887">
    <property type="term" value="F:ATP hydrolysis activity"/>
    <property type="evidence" value="ECO:0007669"/>
    <property type="project" value="InterPro"/>
</dbReference>
<dbReference type="InterPro" id="IPR036890">
    <property type="entry name" value="HATPase_C_sf"/>
</dbReference>
<dbReference type="PANTHER" id="PTHR10073:SF12">
    <property type="entry name" value="DNA MISMATCH REPAIR PROTEIN MLH1"/>
    <property type="match status" value="1"/>
</dbReference>
<dbReference type="GO" id="GO:0140664">
    <property type="term" value="F:ATP-dependent DNA damage sensor activity"/>
    <property type="evidence" value="ECO:0007669"/>
    <property type="project" value="InterPro"/>
</dbReference>
<protein>
    <recommendedName>
        <fullName evidence="4">MutL-like protein 1</fullName>
    </recommendedName>
</protein>
<dbReference type="Proteomes" id="UP001374579">
    <property type="component" value="Unassembled WGS sequence"/>
</dbReference>
<organism evidence="2 3">
    <name type="scientific">Littorina saxatilis</name>
    <dbReference type="NCBI Taxonomy" id="31220"/>
    <lineage>
        <taxon>Eukaryota</taxon>
        <taxon>Metazoa</taxon>
        <taxon>Spiralia</taxon>
        <taxon>Lophotrochozoa</taxon>
        <taxon>Mollusca</taxon>
        <taxon>Gastropoda</taxon>
        <taxon>Caenogastropoda</taxon>
        <taxon>Littorinimorpha</taxon>
        <taxon>Littorinoidea</taxon>
        <taxon>Littorinidae</taxon>
        <taxon>Littorina</taxon>
    </lineage>
</organism>
<dbReference type="NCBIfam" id="TIGR00585">
    <property type="entry name" value="mutl"/>
    <property type="match status" value="1"/>
</dbReference>
<dbReference type="EMBL" id="JBAMIC010000003">
    <property type="protein sequence ID" value="KAK7109837.1"/>
    <property type="molecule type" value="Genomic_DNA"/>
</dbReference>
<name>A0AAN9BQF3_9CAEN</name>
<reference evidence="2 3" key="1">
    <citation type="submission" date="2024-02" db="EMBL/GenBank/DDBJ databases">
        <title>Chromosome-scale genome assembly of the rough periwinkle Littorina saxatilis.</title>
        <authorList>
            <person name="De Jode A."/>
            <person name="Faria R."/>
            <person name="Formenti G."/>
            <person name="Sims Y."/>
            <person name="Smith T.P."/>
            <person name="Tracey A."/>
            <person name="Wood J.M.D."/>
            <person name="Zagrodzka Z.B."/>
            <person name="Johannesson K."/>
            <person name="Butlin R.K."/>
            <person name="Leder E.H."/>
        </authorList>
    </citation>
    <scope>NUCLEOTIDE SEQUENCE [LARGE SCALE GENOMIC DNA]</scope>
    <source>
        <strain evidence="2">Snail1</strain>
        <tissue evidence="2">Muscle</tissue>
    </source>
</reference>
<sequence length="230" mass="25245">MGEQTKTCTGVIQRLDEVVVNRIAAGEVIQRPANALKEMMENCLDAQSTNIQVTVRQGGLKLLQIQDNGTGIRKEDFGIVCERFTTSKLQKFEDLQSISTYGFRGEALASISHVAHVTITSRTPQGKCAFRGQFSDGKLKEAVKPCAGNVGTQISVEDLFYNVSTRRKALRSPAEEHARIVEVVSRYAIHNAKVGFTLKKQGESMADVRTPPNSTQTDNIRTVFGASIAR</sequence>
<dbReference type="GO" id="GO:0005524">
    <property type="term" value="F:ATP binding"/>
    <property type="evidence" value="ECO:0007669"/>
    <property type="project" value="InterPro"/>
</dbReference>
<dbReference type="CDD" id="cd16926">
    <property type="entry name" value="HATPase_MutL-MLH-PMS-like"/>
    <property type="match status" value="1"/>
</dbReference>